<protein>
    <submittedName>
        <fullName evidence="6">Glycosyltransferase</fullName>
    </submittedName>
</protein>
<dbReference type="SUPFAM" id="SSF53448">
    <property type="entry name" value="Nucleotide-diphospho-sugar transferases"/>
    <property type="match status" value="1"/>
</dbReference>
<keyword evidence="3 6" id="KW-0808">Transferase</keyword>
<dbReference type="GO" id="GO:0016757">
    <property type="term" value="F:glycosyltransferase activity"/>
    <property type="evidence" value="ECO:0007669"/>
    <property type="project" value="UniProtKB-KW"/>
</dbReference>
<dbReference type="InterPro" id="IPR001173">
    <property type="entry name" value="Glyco_trans_2-like"/>
</dbReference>
<reference evidence="6 7" key="1">
    <citation type="submission" date="2019-12" db="EMBL/GenBank/DDBJ databases">
        <title>Novel species isolated from a subtropical stream in China.</title>
        <authorList>
            <person name="Lu H."/>
        </authorList>
    </citation>
    <scope>NUCLEOTIDE SEQUENCE [LARGE SCALE GENOMIC DNA]</scope>
    <source>
        <strain evidence="6 7">DS3</strain>
    </source>
</reference>
<evidence type="ECO:0000256" key="4">
    <source>
        <dbReference type="SAM" id="Phobius"/>
    </source>
</evidence>
<comment type="caution">
    <text evidence="6">The sequence shown here is derived from an EMBL/GenBank/DDBJ whole genome shotgun (WGS) entry which is preliminary data.</text>
</comment>
<dbReference type="AlphaFoldDB" id="A0A6N9HQM5"/>
<evidence type="ECO:0000313" key="6">
    <source>
        <dbReference type="EMBL" id="MYN05142.1"/>
    </source>
</evidence>
<dbReference type="InterPro" id="IPR029044">
    <property type="entry name" value="Nucleotide-diphossugar_trans"/>
</dbReference>
<dbReference type="PANTHER" id="PTHR43630:SF1">
    <property type="entry name" value="POLY-BETA-1,6-N-ACETYL-D-GLUCOSAMINE SYNTHASE"/>
    <property type="match status" value="1"/>
</dbReference>
<evidence type="ECO:0000259" key="5">
    <source>
        <dbReference type="Pfam" id="PF00535"/>
    </source>
</evidence>
<keyword evidence="4" id="KW-1133">Transmembrane helix</keyword>
<comment type="similarity">
    <text evidence="1">Belongs to the glycosyltransferase 2 family.</text>
</comment>
<gene>
    <name evidence="6" type="ORF">GTP41_23885</name>
</gene>
<evidence type="ECO:0000313" key="7">
    <source>
        <dbReference type="Proteomes" id="UP000448575"/>
    </source>
</evidence>
<feature type="transmembrane region" description="Helical" evidence="4">
    <location>
        <begin position="239"/>
        <end position="257"/>
    </location>
</feature>
<evidence type="ECO:0000256" key="1">
    <source>
        <dbReference type="ARBA" id="ARBA00006739"/>
    </source>
</evidence>
<feature type="transmembrane region" description="Helical" evidence="4">
    <location>
        <begin position="344"/>
        <end position="373"/>
    </location>
</feature>
<evidence type="ECO:0000256" key="2">
    <source>
        <dbReference type="ARBA" id="ARBA00022676"/>
    </source>
</evidence>
<dbReference type="Pfam" id="PF00535">
    <property type="entry name" value="Glycos_transf_2"/>
    <property type="match status" value="1"/>
</dbReference>
<name>A0A6N9HQM5_9BURK</name>
<feature type="transmembrane region" description="Helical" evidence="4">
    <location>
        <begin position="385"/>
        <end position="405"/>
    </location>
</feature>
<feature type="domain" description="Glycosyltransferase 2-like" evidence="5">
    <location>
        <begin position="61"/>
        <end position="202"/>
    </location>
</feature>
<dbReference type="Proteomes" id="UP000448575">
    <property type="component" value="Unassembled WGS sequence"/>
</dbReference>
<organism evidence="6 7">
    <name type="scientific">Pseudoduganella guangdongensis</name>
    <dbReference type="NCBI Taxonomy" id="2692179"/>
    <lineage>
        <taxon>Bacteria</taxon>
        <taxon>Pseudomonadati</taxon>
        <taxon>Pseudomonadota</taxon>
        <taxon>Betaproteobacteria</taxon>
        <taxon>Burkholderiales</taxon>
        <taxon>Oxalobacteraceae</taxon>
        <taxon>Telluria group</taxon>
        <taxon>Pseudoduganella</taxon>
    </lineage>
</organism>
<keyword evidence="2" id="KW-0328">Glycosyltransferase</keyword>
<dbReference type="EMBL" id="WWCJ01000025">
    <property type="protein sequence ID" value="MYN05142.1"/>
    <property type="molecule type" value="Genomic_DNA"/>
</dbReference>
<sequence length="470" mass="53191">MTPDPQLVQVVTICVLVYFVLLNGGYLMLNFLAMFALRRRSQEAVLDDLPQVYSALEPPISILVPAFNEEATIATSVRSMLQLSYSEMEVIVINDGSSDRTLQVLIDEFALVPFPEAYRIQLETKPVRAIYRSTRFPNLRVVDKVNGGKADSTNAGVNAARYPLFCCVDADSILQRDSLQRLVRPFLRDPLMVASGGTVRIANGCEVRGGFLTRVGMPRNPWALFQVVEYLRAFMFGRLGWSVINGMLIISGAFGLFRKDTVVAVGGYNPKAIGEDMELVVRMHRKLRSRGIPYKIEFVPDPVCWTEAPEDRKVLRNQRIRWQRGLSETIAANWGLVFSRHGGVVGWVALPFFILFEWLGPVVELFGYAFMTVAWWQGWVSWESFAIFLFVAIGLGILLSAFGLLLEEISFHLYPRASQLLTLAAVVVVENFGYRQLNSWWRLIGLYKWARGGEAKWGVMTRKATWQRDL</sequence>
<feature type="transmembrane region" description="Helical" evidence="4">
    <location>
        <begin position="6"/>
        <end position="32"/>
    </location>
</feature>
<keyword evidence="4" id="KW-0472">Membrane</keyword>
<evidence type="ECO:0000256" key="3">
    <source>
        <dbReference type="ARBA" id="ARBA00022679"/>
    </source>
</evidence>
<keyword evidence="4" id="KW-0812">Transmembrane</keyword>
<dbReference type="Gene3D" id="3.90.550.10">
    <property type="entry name" value="Spore Coat Polysaccharide Biosynthesis Protein SpsA, Chain A"/>
    <property type="match status" value="1"/>
</dbReference>
<accession>A0A6N9HQM5</accession>
<keyword evidence="7" id="KW-1185">Reference proteome</keyword>
<dbReference type="PANTHER" id="PTHR43630">
    <property type="entry name" value="POLY-BETA-1,6-N-ACETYL-D-GLUCOSAMINE SYNTHASE"/>
    <property type="match status" value="1"/>
</dbReference>
<dbReference type="RefSeq" id="WP_161028090.1">
    <property type="nucleotide sequence ID" value="NZ_WWCJ01000025.1"/>
</dbReference>
<proteinExistence type="inferred from homology"/>
<dbReference type="CDD" id="cd06423">
    <property type="entry name" value="CESA_like"/>
    <property type="match status" value="1"/>
</dbReference>